<dbReference type="EMBL" id="UOFW01000162">
    <property type="protein sequence ID" value="VAX06374.1"/>
    <property type="molecule type" value="Genomic_DNA"/>
</dbReference>
<accession>A0A3B1B2X9</accession>
<sequence>MVHDLLSIERRLAGPGLLMGVGPIMTRISIKFPSVRDDFLHIYKDYPFYEGPQIIDYYLSVHAKNVYRRYLRPQVTINTLMNDDFVPLPQSMGLLSVEMGMNWQVAFGCKTHVLFHSGVVEKNGVGVIIPAISGSGKSTLSAGLAYDGWRFFSDEFGMLDAQTGDLFPYPRPVSLKNDSIAVMKDWVGNDEPFSREFEGTPKGTICYLRPPVSSLERMHEPVKPRVVIHPIYSPNAKSDIKPLTETMAFFRLVRSSANYGDIGAPAFRALAKITKECVSFEITYSSLEEAIRLVNKIIDENVE</sequence>
<gene>
    <name evidence="1" type="ORF">MNBD_ALPHA03-154</name>
</gene>
<dbReference type="InterPro" id="IPR027417">
    <property type="entry name" value="P-loop_NTPase"/>
</dbReference>
<name>A0A3B1B2X9_9ZZZZ</name>
<proteinExistence type="predicted"/>
<dbReference type="SUPFAM" id="SSF53795">
    <property type="entry name" value="PEP carboxykinase-like"/>
    <property type="match status" value="1"/>
</dbReference>
<evidence type="ECO:0000313" key="1">
    <source>
        <dbReference type="EMBL" id="VAX06374.1"/>
    </source>
</evidence>
<dbReference type="Gene3D" id="3.40.50.300">
    <property type="entry name" value="P-loop containing nucleotide triphosphate hydrolases"/>
    <property type="match status" value="1"/>
</dbReference>
<dbReference type="AlphaFoldDB" id="A0A3B1B2X9"/>
<organism evidence="1">
    <name type="scientific">hydrothermal vent metagenome</name>
    <dbReference type="NCBI Taxonomy" id="652676"/>
    <lineage>
        <taxon>unclassified sequences</taxon>
        <taxon>metagenomes</taxon>
        <taxon>ecological metagenomes</taxon>
    </lineage>
</organism>
<reference evidence="1" key="1">
    <citation type="submission" date="2018-06" db="EMBL/GenBank/DDBJ databases">
        <authorList>
            <person name="Zhirakovskaya E."/>
        </authorList>
    </citation>
    <scope>NUCLEOTIDE SEQUENCE</scope>
</reference>
<protein>
    <recommendedName>
        <fullName evidence="2">HprK-related kinase A</fullName>
    </recommendedName>
</protein>
<evidence type="ECO:0008006" key="2">
    <source>
        <dbReference type="Google" id="ProtNLM"/>
    </source>
</evidence>
<dbReference type="InterPro" id="IPR027600">
    <property type="entry name" value="HprK-rel_A"/>
</dbReference>
<dbReference type="NCBIfam" id="TIGR04352">
    <property type="entry name" value="HprK_rel_A"/>
    <property type="match status" value="1"/>
</dbReference>